<dbReference type="Gene3D" id="1.10.1900.40">
    <property type="entry name" value="Acidic terminal segments, variant surface antigen of PfEMP1"/>
    <property type="match status" value="2"/>
</dbReference>
<dbReference type="Pfam" id="PF05424">
    <property type="entry name" value="Duffy_binding"/>
    <property type="match status" value="2"/>
</dbReference>
<accession>A0A8S9VR11</accession>
<dbReference type="SMR" id="A0A8S9VR11"/>
<dbReference type="FunFam" id="1.20.1310.20:FF:000014">
    <property type="entry name" value="Erythrocyte membrane protein 1, PfEMP1"/>
    <property type="match status" value="1"/>
</dbReference>
<keyword evidence="1" id="KW-0175">Coiled coil</keyword>
<evidence type="ECO:0000259" key="5">
    <source>
        <dbReference type="Pfam" id="PF15445"/>
    </source>
</evidence>
<dbReference type="FunFam" id="1.20.1310.20:FF:000022">
    <property type="entry name" value="Erythrocyte membrane protein 1, PfEMP1"/>
    <property type="match status" value="1"/>
</dbReference>
<feature type="domain" description="Duffy-binding-like" evidence="8">
    <location>
        <begin position="1240"/>
        <end position="1379"/>
    </location>
</feature>
<feature type="region of interest" description="Disordered" evidence="2">
    <location>
        <begin position="971"/>
        <end position="1002"/>
    </location>
</feature>
<dbReference type="FunFam" id="1.20.58.830:FF:000001">
    <property type="entry name" value="Erythrocyte membrane protein 1, PfEMP1"/>
    <property type="match status" value="1"/>
</dbReference>
<name>A0A8S9VR11_PLAFO</name>
<dbReference type="FunFam" id="1.20.58.1930:FF:000001">
    <property type="entry name" value="Erythrocyte membrane protein 1, PfEMP1"/>
    <property type="match status" value="1"/>
</dbReference>
<feature type="compositionally biased region" description="Low complexity" evidence="2">
    <location>
        <begin position="1867"/>
        <end position="1882"/>
    </location>
</feature>
<dbReference type="SUPFAM" id="SSF140924">
    <property type="entry name" value="Duffy binding domain-like"/>
    <property type="match status" value="4"/>
</dbReference>
<evidence type="ECO:0000259" key="4">
    <source>
        <dbReference type="Pfam" id="PF05424"/>
    </source>
</evidence>
<dbReference type="FunFam" id="1.20.58.830:FF:000003">
    <property type="entry name" value="Erythrocyte membrane protein 1, PfEMP1"/>
    <property type="match status" value="1"/>
</dbReference>
<dbReference type="Pfam" id="PF15445">
    <property type="entry name" value="ATS"/>
    <property type="match status" value="1"/>
</dbReference>
<evidence type="ECO:0000259" key="7">
    <source>
        <dbReference type="Pfam" id="PF18562"/>
    </source>
</evidence>
<feature type="region of interest" description="Disordered" evidence="2">
    <location>
        <begin position="1668"/>
        <end position="1735"/>
    </location>
</feature>
<dbReference type="Gene3D" id="1.20.58.1930">
    <property type="match status" value="1"/>
</dbReference>
<dbReference type="InterPro" id="IPR004258">
    <property type="entry name" value="DBL"/>
</dbReference>
<sequence>MAPQSSGGSEEDDIDHKSVKHLLDSIGKKVHDKVKSEANQYKDDLKGNLQHAKDMGERASSNKTCDLVKEYYEHFNGDASDKRQPCKKDTNGNDVERFSVKQQAEYDNKKMKCSNGSNGKNEGACASFRRLNLCNKNMENMDTNNNDGKAKHNLLAEVCLAAKYEGDSLKHYSKKLNLTYTDSPSQLCTELARSFADIGDIVRGKDLFLGHKQRKKELEKRLVEMFKNIQGNNSKLRTLSLNHVREYWWALNRDQVWKAITCDADTGNAYFRTTCSDSHRSGTFSQAKDKCRCKDENGKNETDQVPTYFDYVPQFLRWFEEWAEDFCRKKKKYVDIVKTYCREKDKYGNERYCSGNGYDCTKTIYKKGRIVVGYECTSCSVWCRMYEKWIDNQKKEFLKQRNKYQTEIPVNGRKRRSTTSNYKGYEKQFYEEFKRNYGDVNKFLQLLNKEATCKTIGDEKEKIDFTKNVEDHKNINSQGTFYHSQYCEVCPGCGVKHNGSEWKEKNNGQCKGGKRYTIKDNAPSTNIDVLFFGDKRDQIKSKMEKFCNQTNGSSGDCGGTNSDSSLCEPWQCYEGKHVQKDQNAQEDDDDGEYDKDYTNIENAGGLCILQNKNRKEKKSEKEPEQFQKTFNEFFYFWIVRFLNDSMYWRGKIGGCLKNKSEKCKNECNTNCKCFLKWIGKKKTEWGKIVEHFNTQKNLPMDHVLILKFVLKLEDLFNNIKSGYGNVKELKGIKNMLKEEEEKNKEEEEAGASGGENKNTSIDKLLKHEEDEANKCLKTYKENCQQQENTSGGRTGEPRPAATDPTASTGSGDDEDDDDDDDDEDDDDDDDDEDEEEAEAAEGDTEAENPEQGEEEEKGPSQEDPKVCETVDKALTGDTTALKDACPTKYGPKAPTSWKCIPSGDKAATSGEGDSGPSRKRRDTTGGESTTSSSATTGGKDGATGGSVCVPPRRRKLYVGGLTKWAEIQLKSQAGGDKATQEGDGNGGSETQPQGGTPSQPDPKVELLKAFVESAAVETFFLWDRYKKEWMAQKLAEQGLTGGLPGLSSSVLGEEEEQPPQSKLQQTGEIPPDFLRQMFYTLGDYRDILVGNSTHILEAVTIGSNNETGKEIMKAIQEKIQQILPQNGDKPGKTSGTTPQALWSKYAEPIWNGMIYALTYKDNTDSGAKGKPPTQDTQVKTKLWDENSKKPKKNAGPESNIDYTYENVVLKEDESGAKTTGGDTPLTNFISRPTYFRYLEEWGETFCRQRTKRLDKIKEDCEVDDDDNKCDGDGFYCTQKVTNEDETIKGFDCSTCARHCRFYKKWIERKKDEFTEQKNAYSKQKEKCKEGSESSKQFCGTLKDDAAAFLNKLKSGPCKNESGEGPIKFDDQDKTFKHTEYCGPCSQFTVDCKNCNGGHTKGKCKNKTITEEDIKTMNDHNHVVMGVIDNSAKGFDDGLEACRDKCIFEGIRNDVWKCGKVCGLDVCGLKNANGKNYDQIILIRALFKRWVENFFDDYKKIKHKISHCINNGNGSICTSDCGKKCNCVKDWITKKKDEWKNIKERFREQYKKPDNYNVRSVLEEVIPENHLVNTKNKVIKISKFDNSCACSASAISTNGNEEDAIDCMIKNLEKKIDDCNRNHNPSDKECNETLAQTPDETFDNDIEIEEAKKMVPKFCKIEEETKEAVDEEGECKASSPAEPKVQEEKEEQKDKKDEETEQAAPTGDKGTKELPLTPRPRPGPQPKPPPQVEKNPWEHPIVIPALVTSTLAWSVGIGFAAFTYFYLKKKTKSSVGNLFQILQIPKSDYDIPTKLSPNRYIPYTSGKYRGKRYIYLEGDSGTDSGYTDHYSDITSSSESEYEELDINDIYAPRAPKYKTLIEVVLEPSGNNTTASGNNTTASGKNTPSDTQNDIQNDGIPSSDTPMNKFTDEEWNTLKDEFISQYLQSEQPNDVPNDYSSGDIPLNTQPNTLYFNKPEEKPFITSIHDRDLYTGEEYSYNVNMVNSMDDPKYVSNNVYSGIDLINDALNGDYDIYDEILKRKENELFGTNHTKKNTSTNSVAKNTNSDPILNQINLFHTWLDRHRDMCEKWENDNERLAKLKEEWENETHSGNKHSDIPSGNHVLNTDVSIQIHMDDPKPINQFTNMDTILDDLEKYKEPYYDVQDDIYYDVNDHDTSTVDTNAMDVPSKVQIEMDVNTKLVKEKYPIGDVWDI</sequence>
<comment type="caution">
    <text evidence="9">The sequence shown here is derived from an EMBL/GenBank/DDBJ whole genome shotgun (WGS) entry which is preliminary data.</text>
</comment>
<dbReference type="InterPro" id="IPR044932">
    <property type="entry name" value="PfEMP1_ATS_sf"/>
</dbReference>
<dbReference type="Gene3D" id="1.20.1310.20">
    <property type="entry name" value="Duffy-antigen binding domain"/>
    <property type="match status" value="2"/>
</dbReference>
<dbReference type="InterPro" id="IPR029210">
    <property type="entry name" value="PfEMP1_NTS"/>
</dbReference>
<feature type="region of interest" description="Disordered" evidence="2">
    <location>
        <begin position="740"/>
        <end position="759"/>
    </location>
</feature>
<feature type="domain" description="Duffy-binding-like" evidence="3">
    <location>
        <begin position="1485"/>
        <end position="1623"/>
    </location>
</feature>
<feature type="region of interest" description="Disordered" evidence="2">
    <location>
        <begin position="1164"/>
        <end position="1200"/>
    </location>
</feature>
<evidence type="ECO:0000259" key="3">
    <source>
        <dbReference type="Pfam" id="PF03011"/>
    </source>
</evidence>
<dbReference type="Gene3D" id="1.20.58.830">
    <property type="match status" value="3"/>
</dbReference>
<reference evidence="9 10" key="1">
    <citation type="submission" date="2018-05" db="EMBL/GenBank/DDBJ databases">
        <title>Genome assembly of Plasmodium falciparum NF54 DiCre.</title>
        <authorList>
            <person name="Baumgarten S."/>
            <person name="Treeck M."/>
            <person name="Scherf A."/>
        </authorList>
    </citation>
    <scope>NUCLEOTIDE SEQUENCE [LARGE SCALE GENOMIC DNA]</scope>
    <source>
        <strain evidence="9">NF54</strain>
    </source>
</reference>
<dbReference type="Pfam" id="PF18562">
    <property type="entry name" value="CIDR1_gamma"/>
    <property type="match status" value="1"/>
</dbReference>
<feature type="domain" description="Duffy-binding-like" evidence="3">
    <location>
        <begin position="633"/>
        <end position="783"/>
    </location>
</feature>
<dbReference type="Pfam" id="PF03011">
    <property type="entry name" value="PFEMP"/>
    <property type="match status" value="2"/>
</dbReference>
<dbReference type="Pfam" id="PF22672">
    <property type="entry name" value="DBL_C"/>
    <property type="match status" value="2"/>
</dbReference>
<dbReference type="FunFam" id="1.10.1900.40:FF:000003">
    <property type="entry name" value="Erythrocyte membrane protein 1"/>
    <property type="match status" value="1"/>
</dbReference>
<feature type="compositionally biased region" description="Low complexity" evidence="2">
    <location>
        <begin position="925"/>
        <end position="937"/>
    </location>
</feature>
<organism evidence="9 10">
    <name type="scientific">Plasmodium falciparum (isolate NF54)</name>
    <dbReference type="NCBI Taxonomy" id="5843"/>
    <lineage>
        <taxon>Eukaryota</taxon>
        <taxon>Sar</taxon>
        <taxon>Alveolata</taxon>
        <taxon>Apicomplexa</taxon>
        <taxon>Aconoidasida</taxon>
        <taxon>Haemosporida</taxon>
        <taxon>Plasmodiidae</taxon>
        <taxon>Plasmodium</taxon>
        <taxon>Plasmodium (Laverania)</taxon>
    </lineage>
</organism>
<dbReference type="InterPro" id="IPR042202">
    <property type="entry name" value="Duffy-ag-bd_sf"/>
</dbReference>
<dbReference type="FunFam" id="1.10.1900.40:FF:000005">
    <property type="entry name" value="Erythrocyte membrane protein 1, PfEMP1"/>
    <property type="match status" value="1"/>
</dbReference>
<feature type="region of interest" description="Disordered" evidence="2">
    <location>
        <begin position="1045"/>
        <end position="1067"/>
    </location>
</feature>
<feature type="compositionally biased region" description="Basic and acidic residues" evidence="2">
    <location>
        <begin position="1683"/>
        <end position="1697"/>
    </location>
</feature>
<evidence type="ECO:0000256" key="2">
    <source>
        <dbReference type="SAM" id="MobiDB-lite"/>
    </source>
</evidence>
<dbReference type="InterPro" id="IPR008602">
    <property type="entry name" value="Duffy-antigen-binding"/>
</dbReference>
<feature type="domain" description="Plasmodium falciparum erythrocyte membrane protein 1 acidic terminal segment" evidence="5">
    <location>
        <begin position="1749"/>
        <end position="2193"/>
    </location>
</feature>
<evidence type="ECO:0000259" key="6">
    <source>
        <dbReference type="Pfam" id="PF15447"/>
    </source>
</evidence>
<feature type="compositionally biased region" description="Polar residues" evidence="2">
    <location>
        <begin position="1058"/>
        <end position="1067"/>
    </location>
</feature>
<feature type="compositionally biased region" description="Polar residues" evidence="2">
    <location>
        <begin position="988"/>
        <end position="998"/>
    </location>
</feature>
<feature type="domain" description="Plasmodium falciparum erythrocyte membrane protein-1 N-terminal segment" evidence="6">
    <location>
        <begin position="18"/>
        <end position="53"/>
    </location>
</feature>
<feature type="compositionally biased region" description="Polar residues" evidence="2">
    <location>
        <begin position="1883"/>
        <end position="1905"/>
    </location>
</feature>
<proteinExistence type="predicted"/>
<feature type="domain" description="Duffy-antigen binding" evidence="4">
    <location>
        <begin position="123"/>
        <end position="317"/>
    </location>
</feature>
<dbReference type="InterPro" id="IPR029211">
    <property type="entry name" value="PfEMP1_ATS"/>
</dbReference>
<evidence type="ECO:0000313" key="10">
    <source>
        <dbReference type="Proteomes" id="UP000754359"/>
    </source>
</evidence>
<gene>
    <name evidence="9" type="ORF">CYL21_1664</name>
</gene>
<feature type="domain" description="Duffy-antigen binding" evidence="4">
    <location>
        <begin position="947"/>
        <end position="1178"/>
    </location>
</feature>
<dbReference type="InterPro" id="IPR054595">
    <property type="entry name" value="DBL_C"/>
</dbReference>
<evidence type="ECO:0000256" key="1">
    <source>
        <dbReference type="SAM" id="Coils"/>
    </source>
</evidence>
<feature type="region of interest" description="Disordered" evidence="2">
    <location>
        <begin position="783"/>
        <end position="951"/>
    </location>
</feature>
<evidence type="ECO:0000259" key="8">
    <source>
        <dbReference type="Pfam" id="PF22672"/>
    </source>
</evidence>
<dbReference type="EMBL" id="QFXU01000010">
    <property type="protein sequence ID" value="KAF4330032.1"/>
    <property type="molecule type" value="Genomic_DNA"/>
</dbReference>
<feature type="domain" description="Duffy-binding-like" evidence="8">
    <location>
        <begin position="321"/>
        <end position="472"/>
    </location>
</feature>
<feature type="region of interest" description="Disordered" evidence="2">
    <location>
        <begin position="1867"/>
        <end position="1905"/>
    </location>
</feature>
<feature type="coiled-coil region" evidence="1">
    <location>
        <begin position="2060"/>
        <end position="2087"/>
    </location>
</feature>
<feature type="domain" description="Cysteine-rich interdomain region 1 gamma" evidence="7">
    <location>
        <begin position="1421"/>
        <end position="1470"/>
    </location>
</feature>
<protein>
    <submittedName>
        <fullName evidence="9">Erythrocyte membrane protein 1</fullName>
    </submittedName>
</protein>
<feature type="compositionally biased region" description="Pro residues" evidence="2">
    <location>
        <begin position="1716"/>
        <end position="1730"/>
    </location>
</feature>
<dbReference type="GO" id="GO:0016020">
    <property type="term" value="C:membrane"/>
    <property type="evidence" value="ECO:0007669"/>
    <property type="project" value="InterPro"/>
</dbReference>
<dbReference type="Pfam" id="PF15447">
    <property type="entry name" value="NTS"/>
    <property type="match status" value="1"/>
</dbReference>
<dbReference type="Proteomes" id="UP000754359">
    <property type="component" value="Unassembled WGS sequence"/>
</dbReference>
<dbReference type="GO" id="GO:0046789">
    <property type="term" value="F:host cell surface receptor binding"/>
    <property type="evidence" value="ECO:0007669"/>
    <property type="project" value="InterPro"/>
</dbReference>
<dbReference type="InterPro" id="IPR041480">
    <property type="entry name" value="CIDR1_gamma"/>
</dbReference>
<evidence type="ECO:0000313" key="9">
    <source>
        <dbReference type="EMBL" id="KAF4330032.1"/>
    </source>
</evidence>
<feature type="compositionally biased region" description="Acidic residues" evidence="2">
    <location>
        <begin position="811"/>
        <end position="856"/>
    </location>
</feature>
<feature type="compositionally biased region" description="Basic and acidic residues" evidence="2">
    <location>
        <begin position="857"/>
        <end position="871"/>
    </location>
</feature>